<dbReference type="EMBL" id="SDRB02003628">
    <property type="protein sequence ID" value="THG17267.1"/>
    <property type="molecule type" value="Genomic_DNA"/>
</dbReference>
<dbReference type="Pfam" id="PF00249">
    <property type="entry name" value="Myb_DNA-binding"/>
    <property type="match status" value="1"/>
</dbReference>
<dbReference type="InterPro" id="IPR017930">
    <property type="entry name" value="Myb_dom"/>
</dbReference>
<evidence type="ECO:0000313" key="6">
    <source>
        <dbReference type="EMBL" id="THG17267.1"/>
    </source>
</evidence>
<feature type="domain" description="Myb-like" evidence="4">
    <location>
        <begin position="441"/>
        <end position="488"/>
    </location>
</feature>
<dbReference type="PROSITE" id="PS51294">
    <property type="entry name" value="HTH_MYB"/>
    <property type="match status" value="1"/>
</dbReference>
<dbReference type="PROSITE" id="PS50090">
    <property type="entry name" value="MYB_LIKE"/>
    <property type="match status" value="1"/>
</dbReference>
<evidence type="ECO:0000256" key="2">
    <source>
        <dbReference type="ARBA" id="ARBA00023242"/>
    </source>
</evidence>
<evidence type="ECO:0000256" key="1">
    <source>
        <dbReference type="ARBA" id="ARBA00004123"/>
    </source>
</evidence>
<dbReference type="Proteomes" id="UP000306102">
    <property type="component" value="Unassembled WGS sequence"/>
</dbReference>
<reference evidence="6 7" key="1">
    <citation type="journal article" date="2018" name="Proc. Natl. Acad. Sci. U.S.A.">
        <title>Draft genome sequence of Camellia sinensis var. sinensis provides insights into the evolution of the tea genome and tea quality.</title>
        <authorList>
            <person name="Wei C."/>
            <person name="Yang H."/>
            <person name="Wang S."/>
            <person name="Zhao J."/>
            <person name="Liu C."/>
            <person name="Gao L."/>
            <person name="Xia E."/>
            <person name="Lu Y."/>
            <person name="Tai Y."/>
            <person name="She G."/>
            <person name="Sun J."/>
            <person name="Cao H."/>
            <person name="Tong W."/>
            <person name="Gao Q."/>
            <person name="Li Y."/>
            <person name="Deng W."/>
            <person name="Jiang X."/>
            <person name="Wang W."/>
            <person name="Chen Q."/>
            <person name="Zhang S."/>
            <person name="Li H."/>
            <person name="Wu J."/>
            <person name="Wang P."/>
            <person name="Li P."/>
            <person name="Shi C."/>
            <person name="Zheng F."/>
            <person name="Jian J."/>
            <person name="Huang B."/>
            <person name="Shan D."/>
            <person name="Shi M."/>
            <person name="Fang C."/>
            <person name="Yue Y."/>
            <person name="Li F."/>
            <person name="Li D."/>
            <person name="Wei S."/>
            <person name="Han B."/>
            <person name="Jiang C."/>
            <person name="Yin Y."/>
            <person name="Xia T."/>
            <person name="Zhang Z."/>
            <person name="Bennetzen J.L."/>
            <person name="Zhao S."/>
            <person name="Wan X."/>
        </authorList>
    </citation>
    <scope>NUCLEOTIDE SEQUENCE [LARGE SCALE GENOMIC DNA]</scope>
    <source>
        <strain evidence="7">cv. Shuchazao</strain>
        <tissue evidence="6">Leaf</tissue>
    </source>
</reference>
<evidence type="ECO:0000259" key="5">
    <source>
        <dbReference type="PROSITE" id="PS51294"/>
    </source>
</evidence>
<dbReference type="PANTHER" id="PTHR47122:SF8">
    <property type="entry name" value="MYB-LIKE DOMAIN-CONTAINING PROTEIN"/>
    <property type="match status" value="1"/>
</dbReference>
<dbReference type="InterPro" id="IPR009057">
    <property type="entry name" value="Homeodomain-like_sf"/>
</dbReference>
<dbReference type="SUPFAM" id="SSF46689">
    <property type="entry name" value="Homeodomain-like"/>
    <property type="match status" value="1"/>
</dbReference>
<dbReference type="SMART" id="SM00717">
    <property type="entry name" value="SANT"/>
    <property type="match status" value="1"/>
</dbReference>
<organism evidence="6 7">
    <name type="scientific">Camellia sinensis var. sinensis</name>
    <name type="common">China tea</name>
    <dbReference type="NCBI Taxonomy" id="542762"/>
    <lineage>
        <taxon>Eukaryota</taxon>
        <taxon>Viridiplantae</taxon>
        <taxon>Streptophyta</taxon>
        <taxon>Embryophyta</taxon>
        <taxon>Tracheophyta</taxon>
        <taxon>Spermatophyta</taxon>
        <taxon>Magnoliopsida</taxon>
        <taxon>eudicotyledons</taxon>
        <taxon>Gunneridae</taxon>
        <taxon>Pentapetalae</taxon>
        <taxon>asterids</taxon>
        <taxon>Ericales</taxon>
        <taxon>Theaceae</taxon>
        <taxon>Camellia</taxon>
    </lineage>
</organism>
<dbReference type="GO" id="GO:0005634">
    <property type="term" value="C:nucleus"/>
    <property type="evidence" value="ECO:0007669"/>
    <property type="project" value="UniProtKB-SubCell"/>
</dbReference>
<accession>A0A4V3WPQ3</accession>
<evidence type="ECO:0000256" key="3">
    <source>
        <dbReference type="SAM" id="MobiDB-lite"/>
    </source>
</evidence>
<sequence>MSEDEQGEFKSRILINGSKDGMTFNETVNMFGKNPAQVVEDGSFFPALEDEVIAVENLFAEPKCNALGDDVLGTLDSNTNLSEKIKEEVCLFFSDGVSGGTDATVLDGKNNLIDTCEDYLLDTEFVDEASDFNPIKGPYVGNLNLESKSMVSGGRGHGAEISELATTSIPVLQGTCQDSSLLDKMTIDELHEAFRNMFGRETTVTDEQWLKRHLSFGLQNLLGPSNENEGKMILSTSDLCSRRVSSPFTAVFNFKRKPRVQHVKRERHDNHVSLKAISSEVRKAVLSFSELGEKQSVLDTRKRVRKPTRRYIEESLEHNSRHQKRSCVLSSTFSRDKLLHNGSYKLHCHKGFESKPFVSQKEPFKGACIQVPFGQPVHKGHLKKKVHESEGCEDSKLLGSNIDSDMESFSTESQDDVSEDDYSAGTKTQKGKSRRKHHMYWSLSEVSKLVEGVSVYGVGRWTEIKRLLFHSSANRTSVDLKDKWRNLLRASCPQLQSNRKVESRRKHTSQVIPQSILRRVRELAAIYPYPRERKAQVMETDSPIPDKSTCDNLLPLSTAVKCSVR</sequence>
<gene>
    <name evidence="6" type="ORF">TEA_010471</name>
</gene>
<keyword evidence="7" id="KW-1185">Reference proteome</keyword>
<evidence type="ECO:0000313" key="7">
    <source>
        <dbReference type="Proteomes" id="UP000306102"/>
    </source>
</evidence>
<proteinExistence type="predicted"/>
<dbReference type="PANTHER" id="PTHR47122">
    <property type="entry name" value="MYB-LIKE DNA-BINDING DOMAIN CONTAINING PROTEIN, EXPRESSED"/>
    <property type="match status" value="1"/>
</dbReference>
<dbReference type="Gene3D" id="1.10.246.220">
    <property type="match status" value="1"/>
</dbReference>
<keyword evidence="2" id="KW-0539">Nucleus</keyword>
<dbReference type="AlphaFoldDB" id="A0A4V3WPQ3"/>
<feature type="region of interest" description="Disordered" evidence="3">
    <location>
        <begin position="407"/>
        <end position="435"/>
    </location>
</feature>
<evidence type="ECO:0000259" key="4">
    <source>
        <dbReference type="PROSITE" id="PS50090"/>
    </source>
</evidence>
<comment type="subcellular location">
    <subcellularLocation>
        <location evidence="1">Nucleus</location>
    </subcellularLocation>
</comment>
<name>A0A4V3WPQ3_CAMSN</name>
<dbReference type="CDD" id="cd11660">
    <property type="entry name" value="SANT_TRF"/>
    <property type="match status" value="1"/>
</dbReference>
<dbReference type="InterPro" id="IPR001005">
    <property type="entry name" value="SANT/Myb"/>
</dbReference>
<protein>
    <submittedName>
        <fullName evidence="6">Uncharacterized protein</fullName>
    </submittedName>
</protein>
<feature type="compositionally biased region" description="Acidic residues" evidence="3">
    <location>
        <begin position="413"/>
        <end position="422"/>
    </location>
</feature>
<comment type="caution">
    <text evidence="6">The sequence shown here is derived from an EMBL/GenBank/DDBJ whole genome shotgun (WGS) entry which is preliminary data.</text>
</comment>
<feature type="domain" description="HTH myb-type" evidence="5">
    <location>
        <begin position="441"/>
        <end position="492"/>
    </location>
</feature>